<keyword evidence="4 7" id="KW-0812">Transmembrane</keyword>
<feature type="transmembrane region" description="Helical" evidence="7">
    <location>
        <begin position="314"/>
        <end position="335"/>
    </location>
</feature>
<sequence>MLPCSATARRSRRVCTSTSGVISSPYDLVRNRALPRGRLPADPGVVPPMLSRALLIAAPLLAAFAAMSLSGLVPLLGPLLVALALGAVVANLPFLGTETRLAIGDVSRTLLRVGIVLLGLRLSVTDLLSVGWGAVIVVIVTVVVTYTATCRLGDALGLDRGLVTLIAAGFSVCGAAAIAAVQDGVRAKQRNVALAVALVTVYGTAMILLLPPAARLLGLSTEQSAVWAGASIHEVAQVVATASLIGGSLAIALATTVKLGRVVTLAGVYVVASRRDGADGSEQPRAALVPWFVTGFVLAVLLRSTGALGHDVVAVADHVTTLLLGAGMFGLGLGLRARDLWPVPPRVLGLATASTLVAAGTSLLLVVGTPLIS</sequence>
<dbReference type="PANTHER" id="PTHR30106:SF2">
    <property type="entry name" value="UPF0324 INNER MEMBRANE PROTEIN YEIH"/>
    <property type="match status" value="1"/>
</dbReference>
<evidence type="ECO:0000313" key="8">
    <source>
        <dbReference type="EMBL" id="TNC42314.1"/>
    </source>
</evidence>
<evidence type="ECO:0000256" key="4">
    <source>
        <dbReference type="ARBA" id="ARBA00022692"/>
    </source>
</evidence>
<evidence type="ECO:0000256" key="7">
    <source>
        <dbReference type="SAM" id="Phobius"/>
    </source>
</evidence>
<evidence type="ECO:0000256" key="2">
    <source>
        <dbReference type="ARBA" id="ARBA00007977"/>
    </source>
</evidence>
<evidence type="ECO:0000256" key="3">
    <source>
        <dbReference type="ARBA" id="ARBA00022475"/>
    </source>
</evidence>
<feature type="transmembrane region" description="Helical" evidence="7">
    <location>
        <begin position="284"/>
        <end position="302"/>
    </location>
</feature>
<gene>
    <name evidence="9" type="ORF">FHE65_11845</name>
    <name evidence="8" type="ORF">FHE65_21475</name>
</gene>
<comment type="similarity">
    <text evidence="2">Belongs to the UPF0324 family.</text>
</comment>
<comment type="subcellular location">
    <subcellularLocation>
        <location evidence="1">Cell membrane</location>
        <topology evidence="1">Multi-pass membrane protein</topology>
    </subcellularLocation>
</comment>
<organism evidence="9 10">
    <name type="scientific">Mumia zhuanghuii</name>
    <dbReference type="NCBI Taxonomy" id="2585211"/>
    <lineage>
        <taxon>Bacteria</taxon>
        <taxon>Bacillati</taxon>
        <taxon>Actinomycetota</taxon>
        <taxon>Actinomycetes</taxon>
        <taxon>Propionibacteriales</taxon>
        <taxon>Nocardioidaceae</taxon>
        <taxon>Mumia</taxon>
    </lineage>
</organism>
<evidence type="ECO:0000313" key="9">
    <source>
        <dbReference type="EMBL" id="TNC46745.1"/>
    </source>
</evidence>
<dbReference type="EMBL" id="VDFR01000097">
    <property type="protein sequence ID" value="TNC42314.1"/>
    <property type="molecule type" value="Genomic_DNA"/>
</dbReference>
<evidence type="ECO:0000256" key="1">
    <source>
        <dbReference type="ARBA" id="ARBA00004651"/>
    </source>
</evidence>
<feature type="transmembrane region" description="Helical" evidence="7">
    <location>
        <begin position="79"/>
        <end position="97"/>
    </location>
</feature>
<evidence type="ECO:0000256" key="5">
    <source>
        <dbReference type="ARBA" id="ARBA00022989"/>
    </source>
</evidence>
<accession>A0A5C4MQM9</accession>
<keyword evidence="5 7" id="KW-1133">Transmembrane helix</keyword>
<dbReference type="Proteomes" id="UP000306740">
    <property type="component" value="Unassembled WGS sequence"/>
</dbReference>
<feature type="transmembrane region" description="Helical" evidence="7">
    <location>
        <begin position="130"/>
        <end position="149"/>
    </location>
</feature>
<feature type="transmembrane region" description="Helical" evidence="7">
    <location>
        <begin position="192"/>
        <end position="213"/>
    </location>
</feature>
<keyword evidence="3" id="KW-1003">Cell membrane</keyword>
<protein>
    <submittedName>
        <fullName evidence="9">Putative sulfate exporter family transporter</fullName>
    </submittedName>
</protein>
<comment type="caution">
    <text evidence="9">The sequence shown here is derived from an EMBL/GenBank/DDBJ whole genome shotgun (WGS) entry which is preliminary data.</text>
</comment>
<dbReference type="Pfam" id="PF03601">
    <property type="entry name" value="Cons_hypoth698"/>
    <property type="match status" value="1"/>
</dbReference>
<evidence type="ECO:0000256" key="6">
    <source>
        <dbReference type="ARBA" id="ARBA00023136"/>
    </source>
</evidence>
<feature type="transmembrane region" description="Helical" evidence="7">
    <location>
        <begin position="347"/>
        <end position="372"/>
    </location>
</feature>
<feature type="transmembrane region" description="Helical" evidence="7">
    <location>
        <begin position="251"/>
        <end position="272"/>
    </location>
</feature>
<proteinExistence type="inferred from homology"/>
<dbReference type="OrthoDB" id="9766798at2"/>
<name>A0A5C4MQM9_9ACTN</name>
<dbReference type="GO" id="GO:0005886">
    <property type="term" value="C:plasma membrane"/>
    <property type="evidence" value="ECO:0007669"/>
    <property type="project" value="UniProtKB-SubCell"/>
</dbReference>
<reference evidence="9 10" key="1">
    <citation type="submission" date="2019-05" db="EMBL/GenBank/DDBJ databases">
        <title>Mumia sp. nov., isolated from the intestinal contents of plateau pika (Ochotona curzoniae) in the Qinghai-Tibet plateau of China.</title>
        <authorList>
            <person name="Tian Z."/>
        </authorList>
    </citation>
    <scope>NUCLEOTIDE SEQUENCE [LARGE SCALE GENOMIC DNA]</scope>
    <source>
        <strain evidence="10">527</strain>
        <strain evidence="9">Z527</strain>
    </source>
</reference>
<keyword evidence="6 7" id="KW-0472">Membrane</keyword>
<dbReference type="PANTHER" id="PTHR30106">
    <property type="entry name" value="INNER MEMBRANE PROTEIN YEIH-RELATED"/>
    <property type="match status" value="1"/>
</dbReference>
<dbReference type="AlphaFoldDB" id="A0A5C4MQM9"/>
<feature type="transmembrane region" description="Helical" evidence="7">
    <location>
        <begin position="53"/>
        <end position="73"/>
    </location>
</feature>
<dbReference type="InterPro" id="IPR018383">
    <property type="entry name" value="UPF0324_pro"/>
</dbReference>
<feature type="transmembrane region" description="Helical" evidence="7">
    <location>
        <begin position="161"/>
        <end position="180"/>
    </location>
</feature>
<dbReference type="EMBL" id="VDFR01000052">
    <property type="protein sequence ID" value="TNC46745.1"/>
    <property type="molecule type" value="Genomic_DNA"/>
</dbReference>
<evidence type="ECO:0000313" key="10">
    <source>
        <dbReference type="Proteomes" id="UP000306740"/>
    </source>
</evidence>